<organism evidence="1 2">
    <name type="scientific">Streblomastix strix</name>
    <dbReference type="NCBI Taxonomy" id="222440"/>
    <lineage>
        <taxon>Eukaryota</taxon>
        <taxon>Metamonada</taxon>
        <taxon>Preaxostyla</taxon>
        <taxon>Oxymonadida</taxon>
        <taxon>Streblomastigidae</taxon>
        <taxon>Streblomastix</taxon>
    </lineage>
</organism>
<dbReference type="EMBL" id="SNRW01000117">
    <property type="protein sequence ID" value="KAA6403291.1"/>
    <property type="molecule type" value="Genomic_DNA"/>
</dbReference>
<evidence type="ECO:0000313" key="2">
    <source>
        <dbReference type="Proteomes" id="UP000324800"/>
    </source>
</evidence>
<gene>
    <name evidence="1" type="ORF">EZS28_001183</name>
</gene>
<protein>
    <submittedName>
        <fullName evidence="1">Uncharacterized protein</fullName>
    </submittedName>
</protein>
<name>A0A5J4X7T3_9EUKA</name>
<comment type="caution">
    <text evidence="1">The sequence shown here is derived from an EMBL/GenBank/DDBJ whole genome shotgun (WGS) entry which is preliminary data.</text>
</comment>
<proteinExistence type="predicted"/>
<reference evidence="1 2" key="1">
    <citation type="submission" date="2019-03" db="EMBL/GenBank/DDBJ databases">
        <title>Single cell metagenomics reveals metabolic interactions within the superorganism composed of flagellate Streblomastix strix and complex community of Bacteroidetes bacteria on its surface.</title>
        <authorList>
            <person name="Treitli S.C."/>
            <person name="Kolisko M."/>
            <person name="Husnik F."/>
            <person name="Keeling P."/>
            <person name="Hampl V."/>
        </authorList>
    </citation>
    <scope>NUCLEOTIDE SEQUENCE [LARGE SCALE GENOMIC DNA]</scope>
    <source>
        <strain evidence="1">ST1C</strain>
    </source>
</reference>
<evidence type="ECO:0000313" key="1">
    <source>
        <dbReference type="EMBL" id="KAA6403291.1"/>
    </source>
</evidence>
<sequence length="77" mass="9260">MLLIPSSAVIPNIQLILESQQWKNQMNQIVEIEQKCIFPVMMKKKEFMIKKEMKLKIELEIHMKTSWEQETSLYVLH</sequence>
<dbReference type="AlphaFoldDB" id="A0A5J4X7T3"/>
<accession>A0A5J4X7T3</accession>
<dbReference type="Proteomes" id="UP000324800">
    <property type="component" value="Unassembled WGS sequence"/>
</dbReference>